<keyword evidence="3" id="KW-1185">Reference proteome</keyword>
<feature type="compositionally biased region" description="Basic and acidic residues" evidence="1">
    <location>
        <begin position="380"/>
        <end position="396"/>
    </location>
</feature>
<evidence type="ECO:0000256" key="1">
    <source>
        <dbReference type="SAM" id="MobiDB-lite"/>
    </source>
</evidence>
<dbReference type="InParanoid" id="W4JYN1"/>
<feature type="compositionally biased region" description="Gly residues" evidence="1">
    <location>
        <begin position="116"/>
        <end position="129"/>
    </location>
</feature>
<reference evidence="2 3" key="1">
    <citation type="journal article" date="2012" name="New Phytol.">
        <title>Insight into trade-off between wood decay and parasitism from the genome of a fungal forest pathogen.</title>
        <authorList>
            <person name="Olson A."/>
            <person name="Aerts A."/>
            <person name="Asiegbu F."/>
            <person name="Belbahri L."/>
            <person name="Bouzid O."/>
            <person name="Broberg A."/>
            <person name="Canback B."/>
            <person name="Coutinho P.M."/>
            <person name="Cullen D."/>
            <person name="Dalman K."/>
            <person name="Deflorio G."/>
            <person name="van Diepen L.T."/>
            <person name="Dunand C."/>
            <person name="Duplessis S."/>
            <person name="Durling M."/>
            <person name="Gonthier P."/>
            <person name="Grimwood J."/>
            <person name="Fossdal C.G."/>
            <person name="Hansson D."/>
            <person name="Henrissat B."/>
            <person name="Hietala A."/>
            <person name="Himmelstrand K."/>
            <person name="Hoffmeister D."/>
            <person name="Hogberg N."/>
            <person name="James T.Y."/>
            <person name="Karlsson M."/>
            <person name="Kohler A."/>
            <person name="Kues U."/>
            <person name="Lee Y.H."/>
            <person name="Lin Y.C."/>
            <person name="Lind M."/>
            <person name="Lindquist E."/>
            <person name="Lombard V."/>
            <person name="Lucas S."/>
            <person name="Lunden K."/>
            <person name="Morin E."/>
            <person name="Murat C."/>
            <person name="Park J."/>
            <person name="Raffaello T."/>
            <person name="Rouze P."/>
            <person name="Salamov A."/>
            <person name="Schmutz J."/>
            <person name="Solheim H."/>
            <person name="Stahlberg J."/>
            <person name="Velez H."/>
            <person name="de Vries R.P."/>
            <person name="Wiebenga A."/>
            <person name="Woodward S."/>
            <person name="Yakovlev I."/>
            <person name="Garbelotto M."/>
            <person name="Martin F."/>
            <person name="Grigoriev I.V."/>
            <person name="Stenlid J."/>
        </authorList>
    </citation>
    <scope>NUCLEOTIDE SEQUENCE [LARGE SCALE GENOMIC DNA]</scope>
    <source>
        <strain evidence="2 3">TC 32-1</strain>
    </source>
</reference>
<organism evidence="2 3">
    <name type="scientific">Heterobasidion irregulare (strain TC 32-1)</name>
    <dbReference type="NCBI Taxonomy" id="747525"/>
    <lineage>
        <taxon>Eukaryota</taxon>
        <taxon>Fungi</taxon>
        <taxon>Dikarya</taxon>
        <taxon>Basidiomycota</taxon>
        <taxon>Agaricomycotina</taxon>
        <taxon>Agaricomycetes</taxon>
        <taxon>Russulales</taxon>
        <taxon>Bondarzewiaceae</taxon>
        <taxon>Heterobasidion</taxon>
        <taxon>Heterobasidion annosum species complex</taxon>
    </lineage>
</organism>
<dbReference type="KEGG" id="hir:HETIRDRAFT_388036"/>
<dbReference type="RefSeq" id="XP_009549980.1">
    <property type="nucleotide sequence ID" value="XM_009551685.1"/>
</dbReference>
<feature type="compositionally biased region" description="Gly residues" evidence="1">
    <location>
        <begin position="457"/>
        <end position="472"/>
    </location>
</feature>
<sequence length="652" mass="65120">MSSANTGAAGTGSTGTGIGAKIKGTVDVIHGIGESLRGRAMGAVDTAIGHDGQQHASIATKGREEAEMGIARMKGQSGTTTGSAANPPADAVRGDGTRYPGTGAAPGREEQYNSGAQGGQHGGHAGLGRSGDDRATGNLVQGETHSSGGLGRGLGTGAGVGATAAGLEGNHHHPHQYDDTNMHQNQFGENEDNEPHAYTGSSGTGLGQQEPPGTGAPARQLAGHMATGHYEGDHASGDSAAGEKHSSSGRGRELATGAGVGAAAADLEGSHRHYHHHNGAGQNQDESGRTGADSGLGSGIGTRTGTNAAPYGARAVPGQEEQYGTSTPAGQTGGYAGSSWHEGGRTPGDHSVGERGHSIGGLGRGATTGFGAGAVAAAVEGRHRHDEDRTHNEPHNSSHRFGGNDVGGAEHTGNGSYANFTGVPSVPNKDYSGLGDRQVGSDSRAAGAGQQGRTAEGFGGSEVPGVPRGGQGAARNDQYGQNNDHSSVGNGLRSRGDGNGSGVYAHAGQDSAHDEFGQGSIPGISRHGQGDLKAAEYGQGHTMGDRTQHTASEAESGAYSGQGHPSQSGASVGGFGQSGAGQDGSSFAGVPGVFQSDKQYDSRQSEIPSDRAPARGQSEFAGVPGVLQQGDQSAGDAPPLPRRNEQPNVPRR</sequence>
<dbReference type="GeneID" id="20672344"/>
<feature type="compositionally biased region" description="Polar residues" evidence="1">
    <location>
        <begin position="138"/>
        <end position="147"/>
    </location>
</feature>
<feature type="compositionally biased region" description="Basic and acidic residues" evidence="1">
    <location>
        <begin position="598"/>
        <end position="613"/>
    </location>
</feature>
<feature type="compositionally biased region" description="Gly residues" evidence="1">
    <location>
        <begin position="148"/>
        <end position="160"/>
    </location>
</feature>
<evidence type="ECO:0000313" key="3">
    <source>
        <dbReference type="Proteomes" id="UP000030671"/>
    </source>
</evidence>
<feature type="compositionally biased region" description="Polar residues" evidence="1">
    <location>
        <begin position="478"/>
        <end position="489"/>
    </location>
</feature>
<name>W4JYN1_HETIT</name>
<dbReference type="HOGENOM" id="CLU_420366_0_0_1"/>
<dbReference type="OrthoDB" id="2590867at2759"/>
<feature type="region of interest" description="Disordered" evidence="1">
    <location>
        <begin position="74"/>
        <end position="652"/>
    </location>
</feature>
<feature type="compositionally biased region" description="Gly residues" evidence="1">
    <location>
        <begin position="9"/>
        <end position="18"/>
    </location>
</feature>
<feature type="compositionally biased region" description="Basic and acidic residues" evidence="1">
    <location>
        <begin position="342"/>
        <end position="357"/>
    </location>
</feature>
<dbReference type="AlphaFoldDB" id="W4JYN1"/>
<proteinExistence type="predicted"/>
<feature type="compositionally biased region" description="Low complexity" evidence="1">
    <location>
        <begin position="444"/>
        <end position="453"/>
    </location>
</feature>
<feature type="compositionally biased region" description="Gly residues" evidence="1">
    <location>
        <begin position="571"/>
        <end position="582"/>
    </location>
</feature>
<evidence type="ECO:0000313" key="2">
    <source>
        <dbReference type="EMBL" id="ETW77971.1"/>
    </source>
</evidence>
<feature type="compositionally biased region" description="Gly residues" evidence="1">
    <location>
        <begin position="358"/>
        <end position="372"/>
    </location>
</feature>
<protein>
    <submittedName>
        <fullName evidence="2">Uncharacterized protein</fullName>
    </submittedName>
</protein>
<feature type="region of interest" description="Disordered" evidence="1">
    <location>
        <begin position="1"/>
        <end position="20"/>
    </location>
</feature>
<gene>
    <name evidence="2" type="ORF">HETIRDRAFT_388036</name>
</gene>
<dbReference type="eggNOG" id="ENOG502T2Q5">
    <property type="taxonomic scope" value="Eukaryota"/>
</dbReference>
<feature type="compositionally biased region" description="Low complexity" evidence="1">
    <location>
        <begin position="255"/>
        <end position="265"/>
    </location>
</feature>
<accession>W4JYN1</accession>
<dbReference type="Proteomes" id="UP000030671">
    <property type="component" value="Unassembled WGS sequence"/>
</dbReference>
<feature type="compositionally biased region" description="Basic and acidic residues" evidence="1">
    <location>
        <begin position="169"/>
        <end position="181"/>
    </location>
</feature>
<dbReference type="EMBL" id="KI925462">
    <property type="protein sequence ID" value="ETW77971.1"/>
    <property type="molecule type" value="Genomic_DNA"/>
</dbReference>
<feature type="compositionally biased region" description="Basic and acidic residues" evidence="1">
    <location>
        <begin position="230"/>
        <end position="253"/>
    </location>
</feature>